<feature type="domain" description="Rieske" evidence="7">
    <location>
        <begin position="60"/>
        <end position="171"/>
    </location>
</feature>
<dbReference type="CDD" id="cd00680">
    <property type="entry name" value="RHO_alpha_C"/>
    <property type="match status" value="1"/>
</dbReference>
<protein>
    <submittedName>
        <fullName evidence="8">Aromatic ring-hydroxylating dioxygenase subunit alpha</fullName>
    </submittedName>
</protein>
<dbReference type="GO" id="GO:0005506">
    <property type="term" value="F:iron ion binding"/>
    <property type="evidence" value="ECO:0007669"/>
    <property type="project" value="InterPro"/>
</dbReference>
<evidence type="ECO:0000313" key="8">
    <source>
        <dbReference type="EMBL" id="MBP5858848.1"/>
    </source>
</evidence>
<dbReference type="InterPro" id="IPR001663">
    <property type="entry name" value="Rng_hydr_dOase-A"/>
</dbReference>
<dbReference type="SUPFAM" id="SSF50022">
    <property type="entry name" value="ISP domain"/>
    <property type="match status" value="1"/>
</dbReference>
<evidence type="ECO:0000256" key="4">
    <source>
        <dbReference type="ARBA" id="ARBA00023002"/>
    </source>
</evidence>
<keyword evidence="4" id="KW-0560">Oxidoreductase</keyword>
<dbReference type="Gene3D" id="2.102.10.10">
    <property type="entry name" value="Rieske [2Fe-2S] iron-sulphur domain"/>
    <property type="match status" value="1"/>
</dbReference>
<dbReference type="InterPro" id="IPR036922">
    <property type="entry name" value="Rieske_2Fe-2S_sf"/>
</dbReference>
<name>A0A8J7SL21_9PROT</name>
<evidence type="ECO:0000259" key="7">
    <source>
        <dbReference type="PROSITE" id="PS51296"/>
    </source>
</evidence>
<comment type="cofactor">
    <cofactor evidence="1">
        <name>Fe cation</name>
        <dbReference type="ChEBI" id="CHEBI:24875"/>
    </cofactor>
</comment>
<dbReference type="Gene3D" id="3.90.380.10">
    <property type="entry name" value="Naphthalene 1,2-dioxygenase Alpha Subunit, Chain A, domain 1"/>
    <property type="match status" value="2"/>
</dbReference>
<keyword evidence="3" id="KW-0479">Metal-binding</keyword>
<keyword evidence="5" id="KW-0408">Iron</keyword>
<dbReference type="CDD" id="cd03469">
    <property type="entry name" value="Rieske_RO_Alpha_N"/>
    <property type="match status" value="1"/>
</dbReference>
<evidence type="ECO:0000256" key="2">
    <source>
        <dbReference type="ARBA" id="ARBA00022714"/>
    </source>
</evidence>
<keyword evidence="8" id="KW-0223">Dioxygenase</keyword>
<dbReference type="SUPFAM" id="SSF55961">
    <property type="entry name" value="Bet v1-like"/>
    <property type="match status" value="1"/>
</dbReference>
<dbReference type="Proteomes" id="UP000672602">
    <property type="component" value="Unassembled WGS sequence"/>
</dbReference>
<dbReference type="InterPro" id="IPR017941">
    <property type="entry name" value="Rieske_2Fe-2S"/>
</dbReference>
<sequence length="409" mass="45789">MTDIVRTETILTSDKLNVLHLALESVSAEGGTVGLPNACYTDDETMERERDTVFAKHWAGLGFTADIAKPGDCFPIDFLGQPLLMVRDKGGGARVFHNVCSHRGMILVEKAGPSKGVLRCRYHSWAYDLEGRLRRTPYVGGAGQDTHPDFDPTCHGLREVRAHEWLGVVWINLDGMAPPFEVANDRILARWREFADAPLVHTGEDCRLTFELATNWKLAIENYCEAYHLPWVHPALNSYSRIEDHYNIVEPGHFSGQGSTVYNPILSPDGRKFPALPNLSATWDTGAEYVSLYPNVMLGVHRDHCYAIVVLPDGPTRCRERLCLHYFDEAVRDPDYAELRLTNQRTWSQVFMEDVFAVEGMQKGRASPGFGGGVFTPVMDPPTRCFHVWTAQTMLDGPRGREAARAAAE</sequence>
<keyword evidence="6" id="KW-0411">Iron-sulfur</keyword>
<gene>
    <name evidence="8" type="ORF">KAJ83_17650</name>
</gene>
<evidence type="ECO:0000256" key="6">
    <source>
        <dbReference type="ARBA" id="ARBA00023014"/>
    </source>
</evidence>
<dbReference type="PANTHER" id="PTHR43756:SF5">
    <property type="entry name" value="CHOLINE MONOOXYGENASE, CHLOROPLASTIC"/>
    <property type="match status" value="1"/>
</dbReference>
<evidence type="ECO:0000313" key="9">
    <source>
        <dbReference type="Proteomes" id="UP000672602"/>
    </source>
</evidence>
<dbReference type="GO" id="GO:0051537">
    <property type="term" value="F:2 iron, 2 sulfur cluster binding"/>
    <property type="evidence" value="ECO:0007669"/>
    <property type="project" value="UniProtKB-KW"/>
</dbReference>
<dbReference type="PANTHER" id="PTHR43756">
    <property type="entry name" value="CHOLINE MONOOXYGENASE, CHLOROPLASTIC"/>
    <property type="match status" value="1"/>
</dbReference>
<evidence type="ECO:0000256" key="5">
    <source>
        <dbReference type="ARBA" id="ARBA00023004"/>
    </source>
</evidence>
<dbReference type="RefSeq" id="WP_210683441.1">
    <property type="nucleotide sequence ID" value="NZ_JAGMWN010000012.1"/>
</dbReference>
<evidence type="ECO:0000256" key="3">
    <source>
        <dbReference type="ARBA" id="ARBA00022723"/>
    </source>
</evidence>
<dbReference type="PRINTS" id="PR00090">
    <property type="entry name" value="RNGDIOXGNASE"/>
</dbReference>
<dbReference type="EMBL" id="JAGMWN010000012">
    <property type="protein sequence ID" value="MBP5858848.1"/>
    <property type="molecule type" value="Genomic_DNA"/>
</dbReference>
<evidence type="ECO:0000256" key="1">
    <source>
        <dbReference type="ARBA" id="ARBA00001962"/>
    </source>
</evidence>
<dbReference type="GO" id="GO:0051213">
    <property type="term" value="F:dioxygenase activity"/>
    <property type="evidence" value="ECO:0007669"/>
    <property type="project" value="UniProtKB-KW"/>
</dbReference>
<reference evidence="8" key="1">
    <citation type="submission" date="2021-04" db="EMBL/GenBank/DDBJ databases">
        <authorList>
            <person name="Zhang D.-C."/>
        </authorList>
    </citation>
    <scope>NUCLEOTIDE SEQUENCE</scope>
    <source>
        <strain evidence="8">CGMCC 1.15697</strain>
    </source>
</reference>
<dbReference type="PROSITE" id="PS51296">
    <property type="entry name" value="RIESKE"/>
    <property type="match status" value="1"/>
</dbReference>
<organism evidence="8 9">
    <name type="scientific">Marivibrio halodurans</name>
    <dbReference type="NCBI Taxonomy" id="2039722"/>
    <lineage>
        <taxon>Bacteria</taxon>
        <taxon>Pseudomonadati</taxon>
        <taxon>Pseudomonadota</taxon>
        <taxon>Alphaproteobacteria</taxon>
        <taxon>Rhodospirillales</taxon>
        <taxon>Rhodospirillaceae</taxon>
        <taxon>Marivibrio</taxon>
    </lineage>
</organism>
<proteinExistence type="predicted"/>
<accession>A0A8J7SL21</accession>
<keyword evidence="2" id="KW-0001">2Fe-2S</keyword>
<dbReference type="AlphaFoldDB" id="A0A8J7SL21"/>
<keyword evidence="9" id="KW-1185">Reference proteome</keyword>
<dbReference type="InterPro" id="IPR015879">
    <property type="entry name" value="Ring_hydroxy_dOase_asu_C_dom"/>
</dbReference>
<dbReference type="Pfam" id="PF00848">
    <property type="entry name" value="Ring_hydroxyl_A"/>
    <property type="match status" value="1"/>
</dbReference>
<dbReference type="Pfam" id="PF00355">
    <property type="entry name" value="Rieske"/>
    <property type="match status" value="1"/>
</dbReference>
<comment type="caution">
    <text evidence="8">The sequence shown here is derived from an EMBL/GenBank/DDBJ whole genome shotgun (WGS) entry which is preliminary data.</text>
</comment>